<evidence type="ECO:0000256" key="3">
    <source>
        <dbReference type="ARBA" id="ARBA00022741"/>
    </source>
</evidence>
<dbReference type="OrthoDB" id="5296765at2"/>
<dbReference type="GO" id="GO:0016887">
    <property type="term" value="F:ATP hydrolysis activity"/>
    <property type="evidence" value="ECO:0007669"/>
    <property type="project" value="InterPro"/>
</dbReference>
<organism evidence="6 7">
    <name type="scientific">Arthrobacter cheniae</name>
    <dbReference type="NCBI Taxonomy" id="1258888"/>
    <lineage>
        <taxon>Bacteria</taxon>
        <taxon>Bacillati</taxon>
        <taxon>Actinomycetota</taxon>
        <taxon>Actinomycetes</taxon>
        <taxon>Micrococcales</taxon>
        <taxon>Micrococcaceae</taxon>
        <taxon>Arthrobacter</taxon>
    </lineage>
</organism>
<dbReference type="NCBIfam" id="NF040873">
    <property type="entry name" value="AztA"/>
    <property type="match status" value="1"/>
</dbReference>
<dbReference type="InterPro" id="IPR003593">
    <property type="entry name" value="AAA+_ATPase"/>
</dbReference>
<dbReference type="SMART" id="SM00382">
    <property type="entry name" value="AAA"/>
    <property type="match status" value="1"/>
</dbReference>
<dbReference type="InterPro" id="IPR027417">
    <property type="entry name" value="P-loop_NTPase"/>
</dbReference>
<dbReference type="PROSITE" id="PS00211">
    <property type="entry name" value="ABC_TRANSPORTER_1"/>
    <property type="match status" value="1"/>
</dbReference>
<dbReference type="SUPFAM" id="SSF52540">
    <property type="entry name" value="P-loop containing nucleoside triphosphate hydrolases"/>
    <property type="match status" value="1"/>
</dbReference>
<evidence type="ECO:0000256" key="1">
    <source>
        <dbReference type="ARBA" id="ARBA00005417"/>
    </source>
</evidence>
<dbReference type="GO" id="GO:0005524">
    <property type="term" value="F:ATP binding"/>
    <property type="evidence" value="ECO:0007669"/>
    <property type="project" value="UniProtKB-KW"/>
</dbReference>
<comment type="caution">
    <text evidence="6">The sequence shown here is derived from an EMBL/GenBank/DDBJ whole genome shotgun (WGS) entry which is preliminary data.</text>
</comment>
<dbReference type="InterPro" id="IPR050153">
    <property type="entry name" value="Metal_Ion_Import_ABC"/>
</dbReference>
<dbReference type="Proteomes" id="UP000272560">
    <property type="component" value="Unassembled WGS sequence"/>
</dbReference>
<accession>A0A3A5M4W6</accession>
<evidence type="ECO:0000313" key="6">
    <source>
        <dbReference type="EMBL" id="RJT79044.1"/>
    </source>
</evidence>
<dbReference type="PROSITE" id="PS50893">
    <property type="entry name" value="ABC_TRANSPORTER_2"/>
    <property type="match status" value="1"/>
</dbReference>
<dbReference type="Gene3D" id="3.40.50.300">
    <property type="entry name" value="P-loop containing nucleotide triphosphate hydrolases"/>
    <property type="match status" value="1"/>
</dbReference>
<evidence type="ECO:0000256" key="4">
    <source>
        <dbReference type="ARBA" id="ARBA00022840"/>
    </source>
</evidence>
<dbReference type="InterPro" id="IPR017871">
    <property type="entry name" value="ABC_transporter-like_CS"/>
</dbReference>
<dbReference type="PANTHER" id="PTHR42734">
    <property type="entry name" value="METAL TRANSPORT SYSTEM ATP-BINDING PROTEIN TM_0124-RELATED"/>
    <property type="match status" value="1"/>
</dbReference>
<name>A0A3A5M4W6_9MICC</name>
<evidence type="ECO:0000256" key="2">
    <source>
        <dbReference type="ARBA" id="ARBA00022448"/>
    </source>
</evidence>
<keyword evidence="7" id="KW-1185">Reference proteome</keyword>
<keyword evidence="3" id="KW-0547">Nucleotide-binding</keyword>
<dbReference type="RefSeq" id="WP_120148991.1">
    <property type="nucleotide sequence ID" value="NZ_QZVT01000005.1"/>
</dbReference>
<dbReference type="InterPro" id="IPR047748">
    <property type="entry name" value="AztA-like"/>
</dbReference>
<dbReference type="AlphaFoldDB" id="A0A3A5M4W6"/>
<comment type="similarity">
    <text evidence="1">Belongs to the ABC transporter superfamily.</text>
</comment>
<reference evidence="6 7" key="1">
    <citation type="submission" date="2018-09" db="EMBL/GenBank/DDBJ databases">
        <title>Novel species of Arthrobacter.</title>
        <authorList>
            <person name="Liu Q."/>
            <person name="Xin Y.-H."/>
        </authorList>
    </citation>
    <scope>NUCLEOTIDE SEQUENCE [LARGE SCALE GENOMIC DNA]</scope>
    <source>
        <strain evidence="6 7">Hz2</strain>
    </source>
</reference>
<gene>
    <name evidence="6" type="ORF">D6T63_10405</name>
</gene>
<keyword evidence="4 6" id="KW-0067">ATP-binding</keyword>
<feature type="domain" description="ABC transporter" evidence="5">
    <location>
        <begin position="23"/>
        <end position="236"/>
    </location>
</feature>
<evidence type="ECO:0000313" key="7">
    <source>
        <dbReference type="Proteomes" id="UP000272560"/>
    </source>
</evidence>
<sequence length="236" mass="24597">MSLIRTSSARSAPRPGAADPGVLTLTDVWFDHDGVDALCGISLSIQPGAVTAIAGPNGSGKSTVLAVLAGLLNPRSGMVSVPPRVRRALVVQRSEVPDSMPLTVRDAVTMGRWPTAGMVRCLRAQDHQIIDGCIGLVGLDGYQDRLLSALSGGQRQRAFLAQGLAQRADIVLLDEPTTGLDAVTRGVVADVLLTERARGATMICVTHDDVALTAADHVIRLEGGRVAPAEVALTEA</sequence>
<dbReference type="Pfam" id="PF00005">
    <property type="entry name" value="ABC_tran"/>
    <property type="match status" value="1"/>
</dbReference>
<dbReference type="PANTHER" id="PTHR42734:SF5">
    <property type="entry name" value="IRON TRANSPORT SYSTEM ATP-BINDING PROTEIN HI_0361-RELATED"/>
    <property type="match status" value="1"/>
</dbReference>
<protein>
    <submittedName>
        <fullName evidence="6">Metal ABC transporter ATP-binding protein</fullName>
    </submittedName>
</protein>
<dbReference type="EMBL" id="QZVT01000005">
    <property type="protein sequence ID" value="RJT79044.1"/>
    <property type="molecule type" value="Genomic_DNA"/>
</dbReference>
<dbReference type="InterPro" id="IPR003439">
    <property type="entry name" value="ABC_transporter-like_ATP-bd"/>
</dbReference>
<evidence type="ECO:0000259" key="5">
    <source>
        <dbReference type="PROSITE" id="PS50893"/>
    </source>
</evidence>
<proteinExistence type="inferred from homology"/>
<keyword evidence="2" id="KW-0813">Transport</keyword>